<proteinExistence type="predicted"/>
<dbReference type="InterPro" id="IPR032710">
    <property type="entry name" value="NTF2-like_dom_sf"/>
</dbReference>
<dbReference type="OrthoDB" id="2400485at2759"/>
<dbReference type="Proteomes" id="UP000001861">
    <property type="component" value="Unassembled WGS sequence"/>
</dbReference>
<organism evidence="2 3">
    <name type="scientific">Coprinopsis cinerea (strain Okayama-7 / 130 / ATCC MYA-4618 / FGSC 9003)</name>
    <name type="common">Inky cap fungus</name>
    <name type="synonym">Hormographiella aspergillata</name>
    <dbReference type="NCBI Taxonomy" id="240176"/>
    <lineage>
        <taxon>Eukaryota</taxon>
        <taxon>Fungi</taxon>
        <taxon>Dikarya</taxon>
        <taxon>Basidiomycota</taxon>
        <taxon>Agaricomycotina</taxon>
        <taxon>Agaricomycetes</taxon>
        <taxon>Agaricomycetidae</taxon>
        <taxon>Agaricales</taxon>
        <taxon>Agaricineae</taxon>
        <taxon>Psathyrellaceae</taxon>
        <taxon>Coprinopsis</taxon>
    </lineage>
</organism>
<feature type="region of interest" description="Disordered" evidence="1">
    <location>
        <begin position="54"/>
        <end position="80"/>
    </location>
</feature>
<accession>A8NH00</accession>
<feature type="compositionally biased region" description="Low complexity" evidence="1">
    <location>
        <begin position="1"/>
        <end position="15"/>
    </location>
</feature>
<evidence type="ECO:0000313" key="3">
    <source>
        <dbReference type="Proteomes" id="UP000001861"/>
    </source>
</evidence>
<dbReference type="RefSeq" id="XP_001833642.2">
    <property type="nucleotide sequence ID" value="XM_001833590.2"/>
</dbReference>
<keyword evidence="3" id="KW-1185">Reference proteome</keyword>
<dbReference type="VEuPathDB" id="FungiDB:CC1G_03859"/>
<protein>
    <recommendedName>
        <fullName evidence="4">SnoaL-like domain-containing protein</fullName>
    </recommendedName>
</protein>
<dbReference type="EMBL" id="AACS02000002">
    <property type="protein sequence ID" value="EAU88187.2"/>
    <property type="molecule type" value="Genomic_DNA"/>
</dbReference>
<dbReference type="OMA" id="QWYGLQT"/>
<dbReference type="KEGG" id="cci:CC1G_03859"/>
<dbReference type="AlphaFoldDB" id="A8NH00"/>
<dbReference type="STRING" id="240176.A8NH00"/>
<dbReference type="SUPFAM" id="SSF54427">
    <property type="entry name" value="NTF2-like"/>
    <property type="match status" value="1"/>
</dbReference>
<comment type="caution">
    <text evidence="2">The sequence shown here is derived from an EMBL/GenBank/DDBJ whole genome shotgun (WGS) entry which is preliminary data.</text>
</comment>
<evidence type="ECO:0000256" key="1">
    <source>
        <dbReference type="SAM" id="MobiDB-lite"/>
    </source>
</evidence>
<dbReference type="HOGENOM" id="CLU_1312811_0_0_1"/>
<evidence type="ECO:0000313" key="2">
    <source>
        <dbReference type="EMBL" id="EAU88187.2"/>
    </source>
</evidence>
<dbReference type="GeneID" id="6010140"/>
<name>A8NH00_COPC7</name>
<reference evidence="2 3" key="1">
    <citation type="journal article" date="2010" name="Proc. Natl. Acad. Sci. U.S.A.">
        <title>Insights into evolution of multicellular fungi from the assembled chromosomes of the mushroom Coprinopsis cinerea (Coprinus cinereus).</title>
        <authorList>
            <person name="Stajich J.E."/>
            <person name="Wilke S.K."/>
            <person name="Ahren D."/>
            <person name="Au C.H."/>
            <person name="Birren B.W."/>
            <person name="Borodovsky M."/>
            <person name="Burns C."/>
            <person name="Canback B."/>
            <person name="Casselton L.A."/>
            <person name="Cheng C.K."/>
            <person name="Deng J."/>
            <person name="Dietrich F.S."/>
            <person name="Fargo D.C."/>
            <person name="Farman M.L."/>
            <person name="Gathman A.C."/>
            <person name="Goldberg J."/>
            <person name="Guigo R."/>
            <person name="Hoegger P.J."/>
            <person name="Hooker J.B."/>
            <person name="Huggins A."/>
            <person name="James T.Y."/>
            <person name="Kamada T."/>
            <person name="Kilaru S."/>
            <person name="Kodira C."/>
            <person name="Kues U."/>
            <person name="Kupfer D."/>
            <person name="Kwan H.S."/>
            <person name="Lomsadze A."/>
            <person name="Li W."/>
            <person name="Lilly W.W."/>
            <person name="Ma L.J."/>
            <person name="Mackey A.J."/>
            <person name="Manning G."/>
            <person name="Martin F."/>
            <person name="Muraguchi H."/>
            <person name="Natvig D.O."/>
            <person name="Palmerini H."/>
            <person name="Ramesh M.A."/>
            <person name="Rehmeyer C.J."/>
            <person name="Roe B.A."/>
            <person name="Shenoy N."/>
            <person name="Stanke M."/>
            <person name="Ter-Hovhannisyan V."/>
            <person name="Tunlid A."/>
            <person name="Velagapudi R."/>
            <person name="Vision T.J."/>
            <person name="Zeng Q."/>
            <person name="Zolan M.E."/>
            <person name="Pukkila P.J."/>
        </authorList>
    </citation>
    <scope>NUCLEOTIDE SEQUENCE [LARGE SCALE GENOMIC DNA]</scope>
    <source>
        <strain evidence="3">Okayama-7 / 130 / ATCC MYA-4618 / FGSC 9003</strain>
    </source>
</reference>
<dbReference type="PANTHER" id="PTHR34213:SF2">
    <property type="entry name" value="NUCLEAR TRANSPORT FACTOR 2 (NTF2) FAMILY PROTEIN"/>
    <property type="match status" value="1"/>
</dbReference>
<evidence type="ECO:0008006" key="4">
    <source>
        <dbReference type="Google" id="ProtNLM"/>
    </source>
</evidence>
<dbReference type="PANTHER" id="PTHR34213">
    <property type="entry name" value="NUCLEAR TRANSPORT FACTOR 2 (NTF2) FAMILY PROTEIN"/>
    <property type="match status" value="1"/>
</dbReference>
<feature type="region of interest" description="Disordered" evidence="1">
    <location>
        <begin position="1"/>
        <end position="35"/>
    </location>
</feature>
<dbReference type="InParanoid" id="A8NH00"/>
<sequence>MASPVHSRSPSHTSTGPPPRSPSPPSQIFHKSLSIPPVPTPALLESVAGAAHYSGVPVDGSTGKRRRRSSARPTDVKNLKPDHQRVLDDLKELYCGRPSVEIFERSFRKDAVFEDPLSRCTGVDEIAAQFFALPKFFSKSETLASRVMSSTAVPNQIIYWQRQEYTARIWGSTKVIESIIVVDLDDDEKIVSLVDQWGGNDLPSWFGASLLRTINAKLMPWVIRVPKS</sequence>
<feature type="compositionally biased region" description="Pro residues" evidence="1">
    <location>
        <begin position="16"/>
        <end position="25"/>
    </location>
</feature>
<dbReference type="Gene3D" id="3.10.450.50">
    <property type="match status" value="1"/>
</dbReference>
<dbReference type="eggNOG" id="ENOG502S8KX">
    <property type="taxonomic scope" value="Eukaryota"/>
</dbReference>
<gene>
    <name evidence="2" type="ORF">CC1G_03859</name>
</gene>